<dbReference type="PANTHER" id="PTHR12526">
    <property type="entry name" value="GLYCOSYLTRANSFERASE"/>
    <property type="match status" value="1"/>
</dbReference>
<organism evidence="1 2">
    <name type="scientific">Paramicrobacterium humi</name>
    <dbReference type="NCBI Taxonomy" id="640635"/>
    <lineage>
        <taxon>Bacteria</taxon>
        <taxon>Bacillati</taxon>
        <taxon>Actinomycetota</taxon>
        <taxon>Actinomycetes</taxon>
        <taxon>Micrococcales</taxon>
        <taxon>Microbacteriaceae</taxon>
        <taxon>Paramicrobacterium</taxon>
    </lineage>
</organism>
<sequence length="397" mass="44600">MSSTTLLVLSLEAWDDVWRRNQYLFDGLLRTDDQLTVVFVEPSRDLLHDSLHLRVPARGRGLRQAAGYEGRLFLYQPTKWLPRILGPFADLFMRAALHRNLCRAGLRPDLMWLNDPGWYGIVERASLPTIYDITDDWLAAARTRREHRRIVRADASLLKSCTSVVVCSEALRKSRRHARDDIILIPNAVDVARYQTPAERPDDFPDRDIALYVGTLHEDRLDVDLVARTGSTLAAIGSACVLLGPNALSASNTSILANTPGVILLGPRSWDTVPGYLQHAAALIVPHIVSPFTDSLDPLKLYEYLAVGRPIVSTPVAGFRDGKPDDYLDVAPRDTFPDTVARCIARHSPDRSNPDVPDWSDRVRAVARVLARSFQHTDLMNDALPETRRIDRWEFSS</sequence>
<dbReference type="OrthoDB" id="9771846at2"/>
<keyword evidence="2" id="KW-1185">Reference proteome</keyword>
<dbReference type="EMBL" id="FNRY01000001">
    <property type="protein sequence ID" value="SEB83413.1"/>
    <property type="molecule type" value="Genomic_DNA"/>
</dbReference>
<dbReference type="Proteomes" id="UP000199183">
    <property type="component" value="Unassembled WGS sequence"/>
</dbReference>
<proteinExistence type="predicted"/>
<evidence type="ECO:0000313" key="1">
    <source>
        <dbReference type="EMBL" id="SEB83413.1"/>
    </source>
</evidence>
<gene>
    <name evidence="1" type="ORF">SAMN04489806_1900</name>
</gene>
<dbReference type="STRING" id="640635.SAMN04489806_1900"/>
<dbReference type="RefSeq" id="WP_091183116.1">
    <property type="nucleotide sequence ID" value="NZ_FNRY01000001.1"/>
</dbReference>
<dbReference type="GO" id="GO:0016740">
    <property type="term" value="F:transferase activity"/>
    <property type="evidence" value="ECO:0007669"/>
    <property type="project" value="UniProtKB-KW"/>
</dbReference>
<reference evidence="1 2" key="1">
    <citation type="submission" date="2016-10" db="EMBL/GenBank/DDBJ databases">
        <authorList>
            <person name="de Groot N.N."/>
        </authorList>
    </citation>
    <scope>NUCLEOTIDE SEQUENCE [LARGE SCALE GENOMIC DNA]</scope>
    <source>
        <strain evidence="1 2">DSM 21799</strain>
    </source>
</reference>
<dbReference type="SUPFAM" id="SSF53756">
    <property type="entry name" value="UDP-Glycosyltransferase/glycogen phosphorylase"/>
    <property type="match status" value="1"/>
</dbReference>
<dbReference type="Gene3D" id="3.40.50.2000">
    <property type="entry name" value="Glycogen Phosphorylase B"/>
    <property type="match status" value="2"/>
</dbReference>
<protein>
    <submittedName>
        <fullName evidence="1">Glycosyltransferase involved in cell wall bisynthesis</fullName>
    </submittedName>
</protein>
<dbReference type="AlphaFoldDB" id="A0A1H4MKC1"/>
<accession>A0A1H4MKC1</accession>
<keyword evidence="1" id="KW-0808">Transferase</keyword>
<name>A0A1H4MKC1_9MICO</name>
<dbReference type="Pfam" id="PF13692">
    <property type="entry name" value="Glyco_trans_1_4"/>
    <property type="match status" value="1"/>
</dbReference>
<evidence type="ECO:0000313" key="2">
    <source>
        <dbReference type="Proteomes" id="UP000199183"/>
    </source>
</evidence>